<feature type="transmembrane region" description="Helical" evidence="1">
    <location>
        <begin position="28"/>
        <end position="50"/>
    </location>
</feature>
<keyword evidence="3" id="KW-1185">Reference proteome</keyword>
<dbReference type="EMBL" id="JAUEPR010000035">
    <property type="protein sequence ID" value="KAK0473081.1"/>
    <property type="molecule type" value="Genomic_DNA"/>
</dbReference>
<feature type="transmembrane region" description="Helical" evidence="1">
    <location>
        <begin position="57"/>
        <end position="78"/>
    </location>
</feature>
<keyword evidence="1" id="KW-1133">Transmembrane helix</keyword>
<feature type="transmembrane region" description="Helical" evidence="1">
    <location>
        <begin position="114"/>
        <end position="136"/>
    </location>
</feature>
<keyword evidence="1" id="KW-0472">Membrane</keyword>
<evidence type="ECO:0000256" key="1">
    <source>
        <dbReference type="SAM" id="Phobius"/>
    </source>
</evidence>
<organism evidence="2 3">
    <name type="scientific">Armillaria novae-zelandiae</name>
    <dbReference type="NCBI Taxonomy" id="153914"/>
    <lineage>
        <taxon>Eukaryota</taxon>
        <taxon>Fungi</taxon>
        <taxon>Dikarya</taxon>
        <taxon>Basidiomycota</taxon>
        <taxon>Agaricomycotina</taxon>
        <taxon>Agaricomycetes</taxon>
        <taxon>Agaricomycetidae</taxon>
        <taxon>Agaricales</taxon>
        <taxon>Marasmiineae</taxon>
        <taxon>Physalacriaceae</taxon>
        <taxon>Armillaria</taxon>
    </lineage>
</organism>
<keyword evidence="1" id="KW-0812">Transmembrane</keyword>
<dbReference type="Proteomes" id="UP001175227">
    <property type="component" value="Unassembled WGS sequence"/>
</dbReference>
<gene>
    <name evidence="2" type="ORF">IW261DRAFT_1570223</name>
</gene>
<evidence type="ECO:0000313" key="2">
    <source>
        <dbReference type="EMBL" id="KAK0473081.1"/>
    </source>
</evidence>
<dbReference type="AlphaFoldDB" id="A0AA39T964"/>
<name>A0AA39T964_9AGAR</name>
<comment type="caution">
    <text evidence="2">The sequence shown here is derived from an EMBL/GenBank/DDBJ whole genome shotgun (WGS) entry which is preliminary data.</text>
</comment>
<protein>
    <submittedName>
        <fullName evidence="2">Uncharacterized protein</fullName>
    </submittedName>
</protein>
<accession>A0AA39T964</accession>
<evidence type="ECO:0000313" key="3">
    <source>
        <dbReference type="Proteomes" id="UP001175227"/>
    </source>
</evidence>
<reference evidence="2" key="1">
    <citation type="submission" date="2023-06" db="EMBL/GenBank/DDBJ databases">
        <authorList>
            <consortium name="Lawrence Berkeley National Laboratory"/>
            <person name="Ahrendt S."/>
            <person name="Sahu N."/>
            <person name="Indic B."/>
            <person name="Wong-Bajracharya J."/>
            <person name="Merenyi Z."/>
            <person name="Ke H.-M."/>
            <person name="Monk M."/>
            <person name="Kocsube S."/>
            <person name="Drula E."/>
            <person name="Lipzen A."/>
            <person name="Balint B."/>
            <person name="Henrissat B."/>
            <person name="Andreopoulos B."/>
            <person name="Martin F.M."/>
            <person name="Harder C.B."/>
            <person name="Rigling D."/>
            <person name="Ford K.L."/>
            <person name="Foster G.D."/>
            <person name="Pangilinan J."/>
            <person name="Papanicolaou A."/>
            <person name="Barry K."/>
            <person name="LaButti K."/>
            <person name="Viragh M."/>
            <person name="Koriabine M."/>
            <person name="Yan M."/>
            <person name="Riley R."/>
            <person name="Champramary S."/>
            <person name="Plett K.L."/>
            <person name="Tsai I.J."/>
            <person name="Slot J."/>
            <person name="Sipos G."/>
            <person name="Plett J."/>
            <person name="Nagy L.G."/>
            <person name="Grigoriev I.V."/>
        </authorList>
    </citation>
    <scope>NUCLEOTIDE SEQUENCE</scope>
    <source>
        <strain evidence="2">ICMP 16352</strain>
    </source>
</reference>
<sequence>MQADLPPDVTSADMAYILSTLNSEMNRVILAAHLQGLYSGVLAVALWTIFVQKSRPVALVMVAIIIIVYGMAFASFALNWSTVRSALVVNGENILTQITRIENPITAVTLVSGIMGALSTIFVDSIMACLICICWHRHFSLLFFEM</sequence>
<proteinExistence type="predicted"/>